<sequence length="45" mass="5745">MKKNLKFKKNKRLYRIYNYFKYNIILLDTIKIYLYILYYILLSSN</sequence>
<dbReference type="VEuPathDB" id="ToxoDB:ccNF1C8_api_17"/>
<evidence type="ECO:0000313" key="3">
    <source>
        <dbReference type="EMBL" id="ANJ44344.1"/>
    </source>
</evidence>
<dbReference type="EMBL" id="KX273384">
    <property type="protein sequence ID" value="ANN13423.1"/>
    <property type="molecule type" value="Genomic_DNA"/>
</dbReference>
<dbReference type="EMBL" id="KX273389">
    <property type="protein sequence ID" value="ANN13564.1"/>
    <property type="molecule type" value="Genomic_DNA"/>
</dbReference>
<evidence type="ECO:0000313" key="9">
    <source>
        <dbReference type="EMBL" id="ANN13423.1"/>
    </source>
</evidence>
<name>A0A0K0NU70_9EIME</name>
<dbReference type="EMBL" id="KX273386">
    <property type="protein sequence ID" value="ANN13481.1"/>
    <property type="molecule type" value="Genomic_DNA"/>
</dbReference>
<evidence type="ECO:0000313" key="12">
    <source>
        <dbReference type="EMBL" id="ANN13509.1"/>
    </source>
</evidence>
<dbReference type="GeneID" id="26381740"/>
<reference evidence="3" key="2">
    <citation type="submission" date="2016-05" db="EMBL/GenBank/DDBJ databases">
        <title>Comparative sequence analysis of Cyclospora cayetanensis apicoplast genomes originating from diverse geographical regions.</title>
        <authorList>
            <person name="Gopinath G.R."/>
            <person name="Cinar H.N."/>
            <person name="Murphy H.R."/>
            <person name="Qvarnstrom Y."/>
            <person name="Wei-Pridgeon Y."/>
            <person name="Li W."/>
            <person name="Nascimento F."/>
            <person name="Arrowood M.J."/>
            <person name="Jang A."/>
            <person name="Kim E."/>
            <person name="Kim R."/>
            <person name="da Silva A."/>
            <person name="DaSilva A."/>
        </authorList>
    </citation>
    <scope>NUCLEOTIDE SEQUENCE</scope>
    <source>
        <strain evidence="14">Guatemala-1</strain>
        <strain evidence="4">Indonesia-1</strain>
        <strain evidence="5">Indonesia-2</strain>
        <strain evidence="6">Indonesia-3</strain>
        <strain evidence="9">NepalC10</strain>
        <strain evidence="7">NepalC5</strain>
        <strain evidence="8">NepalC8</strain>
        <strain evidence="10">Newyork-1</strain>
        <strain evidence="3">NF1</strain>
        <strain evidence="11">Rhodeisland-1</strain>
        <strain evidence="12">Texas-1</strain>
        <strain evidence="13">Virginia-1</strain>
    </source>
</reference>
<protein>
    <submittedName>
        <fullName evidence="2">ORF-B</fullName>
    </submittedName>
</protein>
<keyword evidence="1" id="KW-0472">Membrane</keyword>
<feature type="transmembrane region" description="Helical" evidence="1">
    <location>
        <begin position="20"/>
        <end position="41"/>
    </location>
</feature>
<proteinExistence type="predicted"/>
<dbReference type="EMBL" id="KX273380">
    <property type="protein sequence ID" value="ANN13307.1"/>
    <property type="molecule type" value="Genomic_DNA"/>
</dbReference>
<dbReference type="EMBL" id="KX273381">
    <property type="protein sequence ID" value="ANN13336.1"/>
    <property type="molecule type" value="Genomic_DNA"/>
</dbReference>
<organism evidence="2">
    <name type="scientific">Cyclospora cayetanensis</name>
    <dbReference type="NCBI Taxonomy" id="88456"/>
    <lineage>
        <taxon>Eukaryota</taxon>
        <taxon>Sar</taxon>
        <taxon>Alveolata</taxon>
        <taxon>Apicomplexa</taxon>
        <taxon>Conoidasida</taxon>
        <taxon>Coccidia</taxon>
        <taxon>Eucoccidiorida</taxon>
        <taxon>Eimeriorina</taxon>
        <taxon>Eimeriidae</taxon>
        <taxon>Cyclospora</taxon>
    </lineage>
</organism>
<dbReference type="EMBL" id="KX273385">
    <property type="protein sequence ID" value="ANN13452.1"/>
    <property type="molecule type" value="Genomic_DNA"/>
</dbReference>
<evidence type="ECO:0000313" key="4">
    <source>
        <dbReference type="EMBL" id="ANN13278.1"/>
    </source>
</evidence>
<evidence type="ECO:0000313" key="7">
    <source>
        <dbReference type="EMBL" id="ANN13365.1"/>
    </source>
</evidence>
<dbReference type="EMBL" id="KP866208">
    <property type="protein sequence ID" value="AKO71995.1"/>
    <property type="molecule type" value="Genomic_DNA"/>
</dbReference>
<dbReference type="EMBL" id="KX273379">
    <property type="protein sequence ID" value="ANN13278.1"/>
    <property type="molecule type" value="Genomic_DNA"/>
</dbReference>
<keyword evidence="1" id="KW-1133">Transmembrane helix</keyword>
<reference evidence="2" key="1">
    <citation type="journal article" date="2015" name="Parasit. Vectors">
        <title>Genetic similarities between Cyclospora cayetanensis and cecum-infecting avian Eimeria spp. in apicoplast and mitochondrial genomes.</title>
        <authorList>
            <person name="Tang K."/>
            <person name="Guo Y."/>
            <person name="Zhang L."/>
            <person name="Rowe L.A."/>
            <person name="Roellig D.M."/>
            <person name="Frace M.A."/>
            <person name="Li N."/>
            <person name="Liu S."/>
            <person name="Feng Y."/>
            <person name="Xiao L."/>
        </authorList>
    </citation>
    <scope>NUCLEOTIDE SEQUENCE</scope>
    <source>
        <strain evidence="2">CHN_HEN01</strain>
    </source>
</reference>
<dbReference type="EMBL" id="KX273387">
    <property type="protein sequence ID" value="ANN13509.1"/>
    <property type="molecule type" value="Genomic_DNA"/>
</dbReference>
<evidence type="ECO:0000256" key="1">
    <source>
        <dbReference type="SAM" id="Phobius"/>
    </source>
</evidence>
<evidence type="ECO:0000313" key="13">
    <source>
        <dbReference type="EMBL" id="ANN13538.1"/>
    </source>
</evidence>
<dbReference type="EMBL" id="KX273388">
    <property type="protein sequence ID" value="ANN13538.1"/>
    <property type="molecule type" value="Genomic_DNA"/>
</dbReference>
<evidence type="ECO:0000313" key="8">
    <source>
        <dbReference type="EMBL" id="ANN13394.1"/>
    </source>
</evidence>
<dbReference type="EMBL" id="KX273383">
    <property type="protein sequence ID" value="ANN13394.1"/>
    <property type="molecule type" value="Genomic_DNA"/>
</dbReference>
<evidence type="ECO:0000313" key="14">
    <source>
        <dbReference type="EMBL" id="ANN13564.1"/>
    </source>
</evidence>
<dbReference type="AlphaFoldDB" id="A0A0K0NU70"/>
<dbReference type="RefSeq" id="YP_009186570.1">
    <property type="nucleotide sequence ID" value="NC_028632.1"/>
</dbReference>
<keyword evidence="1" id="KW-0812">Transmembrane</keyword>
<accession>A0A0K0NU70</accession>
<evidence type="ECO:0000313" key="6">
    <source>
        <dbReference type="EMBL" id="ANN13336.1"/>
    </source>
</evidence>
<dbReference type="EMBL" id="KX189066">
    <property type="protein sequence ID" value="ANJ44344.1"/>
    <property type="molecule type" value="Genomic_DNA"/>
</dbReference>
<evidence type="ECO:0000313" key="2">
    <source>
        <dbReference type="EMBL" id="AKO71995.1"/>
    </source>
</evidence>
<dbReference type="EMBL" id="KX273382">
    <property type="protein sequence ID" value="ANN13365.1"/>
    <property type="molecule type" value="Genomic_DNA"/>
</dbReference>
<gene>
    <name evidence="2" type="primary">ORF-B</name>
</gene>
<evidence type="ECO:0000313" key="11">
    <source>
        <dbReference type="EMBL" id="ANN13481.1"/>
    </source>
</evidence>
<evidence type="ECO:0000313" key="10">
    <source>
        <dbReference type="EMBL" id="ANN13452.1"/>
    </source>
</evidence>
<evidence type="ECO:0000313" key="5">
    <source>
        <dbReference type="EMBL" id="ANN13307.1"/>
    </source>
</evidence>